<evidence type="ECO:0000256" key="2">
    <source>
        <dbReference type="ARBA" id="ARBA00022448"/>
    </source>
</evidence>
<dbReference type="GO" id="GO:0016887">
    <property type="term" value="F:ATP hydrolysis activity"/>
    <property type="evidence" value="ECO:0007669"/>
    <property type="project" value="InterPro"/>
</dbReference>
<dbReference type="PROSITE" id="PS50893">
    <property type="entry name" value="ABC_TRANSPORTER_2"/>
    <property type="match status" value="1"/>
</dbReference>
<name>A0A4Y1YK12_9PROT</name>
<dbReference type="InterPro" id="IPR027417">
    <property type="entry name" value="P-loop_NTPase"/>
</dbReference>
<dbReference type="InterPro" id="IPR003593">
    <property type="entry name" value="AAA+_ATPase"/>
</dbReference>
<reference evidence="7 8" key="1">
    <citation type="submission" date="2019-06" db="EMBL/GenBank/DDBJ databases">
        <title>Nitrosomonas stercoris KYUHI-S whole genome shotgun sequence.</title>
        <authorList>
            <person name="Nakagawa T."/>
            <person name="Tsuchiya Y."/>
            <person name="Takahashi R."/>
        </authorList>
    </citation>
    <scope>NUCLEOTIDE SEQUENCE [LARGE SCALE GENOMIC DNA]</scope>
    <source>
        <strain evidence="7 8">KYUHI-S</strain>
    </source>
</reference>
<evidence type="ECO:0000313" key="7">
    <source>
        <dbReference type="EMBL" id="BBL34502.1"/>
    </source>
</evidence>
<keyword evidence="8" id="KW-1185">Reference proteome</keyword>
<dbReference type="KEGG" id="nst:Nstercoris_00740"/>
<evidence type="ECO:0000256" key="5">
    <source>
        <dbReference type="ARBA" id="ARBA00022840"/>
    </source>
</evidence>
<organism evidence="7 8">
    <name type="scientific">Nitrosomonas stercoris</name>
    <dbReference type="NCBI Taxonomy" id="1444684"/>
    <lineage>
        <taxon>Bacteria</taxon>
        <taxon>Pseudomonadati</taxon>
        <taxon>Pseudomonadota</taxon>
        <taxon>Betaproteobacteria</taxon>
        <taxon>Nitrosomonadales</taxon>
        <taxon>Nitrosomonadaceae</taxon>
        <taxon>Nitrosomonas</taxon>
    </lineage>
</organism>
<dbReference type="SUPFAM" id="SSF52540">
    <property type="entry name" value="P-loop containing nucleoside triphosphate hydrolases"/>
    <property type="match status" value="1"/>
</dbReference>
<dbReference type="AlphaFoldDB" id="A0A4Y1YK12"/>
<keyword evidence="5 7" id="KW-0067">ATP-binding</keyword>
<keyword evidence="2" id="KW-0813">Transport</keyword>
<dbReference type="PANTHER" id="PTHR43335:SF4">
    <property type="entry name" value="ABC TRANSPORTER, ATP-BINDING PROTEIN"/>
    <property type="match status" value="1"/>
</dbReference>
<keyword evidence="3" id="KW-0472">Membrane</keyword>
<dbReference type="InterPro" id="IPR003439">
    <property type="entry name" value="ABC_transporter-like_ATP-bd"/>
</dbReference>
<evidence type="ECO:0000256" key="3">
    <source>
        <dbReference type="ARBA" id="ARBA00022475"/>
    </source>
</evidence>
<dbReference type="Gene3D" id="3.40.50.300">
    <property type="entry name" value="P-loop containing nucleotide triphosphate hydrolases"/>
    <property type="match status" value="1"/>
</dbReference>
<dbReference type="PANTHER" id="PTHR43335">
    <property type="entry name" value="ABC TRANSPORTER, ATP-BINDING PROTEIN"/>
    <property type="match status" value="1"/>
</dbReference>
<feature type="domain" description="ABC transporter" evidence="6">
    <location>
        <begin position="17"/>
        <end position="246"/>
    </location>
</feature>
<comment type="similarity">
    <text evidence="1">Belongs to the ABC transporter superfamily.</text>
</comment>
<evidence type="ECO:0000313" key="8">
    <source>
        <dbReference type="Proteomes" id="UP000316473"/>
    </source>
</evidence>
<dbReference type="SMART" id="SM00382">
    <property type="entry name" value="AAA"/>
    <property type="match status" value="1"/>
</dbReference>
<sequence>MWQIARQHQPDNMQPVIDVNNLRRNFGQHIAVHDVNLKLVRGDILGFLGPNGAGKSTTMRMLTGNLAPSSGNIKICGINLLQNPLEAKRYIGYLPEIPPLYKELTVDEYLQFAARLHGLSTVATKNALDEVKQQCELNDVGKRLIGILSKGYQQRVAIAQAIIYRPQLIILDEPTVGLDPNQIQKIRVLIRELGKTCAIILSSHILSEVESVCNRVQIMHQGKLVFNSSISDLQQQNINLANLFTQLTTDNLPIQELA</sequence>
<keyword evidence="4" id="KW-0547">Nucleotide-binding</keyword>
<accession>A0A4Y1YK12</accession>
<dbReference type="Proteomes" id="UP000316473">
    <property type="component" value="Chromosome"/>
</dbReference>
<dbReference type="EMBL" id="AP019755">
    <property type="protein sequence ID" value="BBL34502.1"/>
    <property type="molecule type" value="Genomic_DNA"/>
</dbReference>
<dbReference type="CDD" id="cd03230">
    <property type="entry name" value="ABC_DR_subfamily_A"/>
    <property type="match status" value="1"/>
</dbReference>
<keyword evidence="3" id="KW-1003">Cell membrane</keyword>
<dbReference type="GO" id="GO:0005524">
    <property type="term" value="F:ATP binding"/>
    <property type="evidence" value="ECO:0007669"/>
    <property type="project" value="UniProtKB-KW"/>
</dbReference>
<dbReference type="Pfam" id="PF00005">
    <property type="entry name" value="ABC_tran"/>
    <property type="match status" value="1"/>
</dbReference>
<gene>
    <name evidence="7" type="ORF">Nstercoris_00740</name>
</gene>
<protein>
    <submittedName>
        <fullName evidence="7">Putative ABC transporter ATP-binding protein</fullName>
    </submittedName>
</protein>
<evidence type="ECO:0000256" key="4">
    <source>
        <dbReference type="ARBA" id="ARBA00022741"/>
    </source>
</evidence>
<evidence type="ECO:0000259" key="6">
    <source>
        <dbReference type="PROSITE" id="PS50893"/>
    </source>
</evidence>
<proteinExistence type="inferred from homology"/>
<evidence type="ECO:0000256" key="1">
    <source>
        <dbReference type="ARBA" id="ARBA00005417"/>
    </source>
</evidence>